<evidence type="ECO:0000256" key="2">
    <source>
        <dbReference type="ARBA" id="ARBA00022790"/>
    </source>
</evidence>
<organism evidence="5 6">
    <name type="scientific">Sporothrix eucalyptigena</name>
    <dbReference type="NCBI Taxonomy" id="1812306"/>
    <lineage>
        <taxon>Eukaryota</taxon>
        <taxon>Fungi</taxon>
        <taxon>Dikarya</taxon>
        <taxon>Ascomycota</taxon>
        <taxon>Pezizomycotina</taxon>
        <taxon>Sordariomycetes</taxon>
        <taxon>Sordariomycetidae</taxon>
        <taxon>Ophiostomatales</taxon>
        <taxon>Ophiostomataceae</taxon>
        <taxon>Sporothrix</taxon>
    </lineage>
</organism>
<sequence length="338" mass="36054">MAQLKAMDALEPFVALAKAASSPRQAADLVSRATSHPSTYVFAELLQTPQIQALASAEPEYSAYLTLLQIFSYGTYADYERGTAPTFSSHTSQSQSQSQTATAPPPSTTANVSPLPALNETQATKLRQLSLISLATDRSSLGYDYLVRELRLNDVSQLEALVMAAVYAGLVMGTLDPAHQVVRIGAVAPMRDPAPDAIPKLHAALHNWSQRCETTLAELDEQIAGIRRTAAARAEEAQKWETQLKRAVESEKRTLLNKEGGGDGNVGKRPMMLQVANGGTGIGNPRFNKRGSNLMASSGTHAAGQGSGSGHAHAVEDEGAMDLDDDEGSDVNKRNRNA</sequence>
<keyword evidence="2" id="KW-0736">Signalosome</keyword>
<keyword evidence="6" id="KW-1185">Reference proteome</keyword>
<dbReference type="PANTHER" id="PTHR15350:SF5">
    <property type="entry name" value="COP9 SIGNALOSOME COMPLEX SUBUNIT 7"/>
    <property type="match status" value="1"/>
</dbReference>
<gene>
    <name evidence="5" type="ORF">SEUCBS140593_000143</name>
</gene>
<dbReference type="Pfam" id="PF22061">
    <property type="entry name" value="CSN7_HB_subdom"/>
    <property type="match status" value="1"/>
</dbReference>
<reference evidence="5 6" key="1">
    <citation type="submission" date="2024-01" db="EMBL/GenBank/DDBJ databases">
        <authorList>
            <person name="Allen C."/>
            <person name="Tagirdzhanova G."/>
        </authorList>
    </citation>
    <scope>NUCLEOTIDE SEQUENCE [LARGE SCALE GENOMIC DNA]</scope>
</reference>
<protein>
    <recommendedName>
        <fullName evidence="4">PCI domain-containing protein</fullName>
    </recommendedName>
</protein>
<comment type="similarity">
    <text evidence="1">Belongs to the CSN7/EIF3M family. CSN7 subfamily.</text>
</comment>
<dbReference type="PANTHER" id="PTHR15350">
    <property type="entry name" value="COP9 SIGNALOSOME COMPLEX SUBUNIT 7/DENDRITIC CELL PROTEIN GA17"/>
    <property type="match status" value="1"/>
</dbReference>
<feature type="region of interest" description="Disordered" evidence="3">
    <location>
        <begin position="278"/>
        <end position="338"/>
    </location>
</feature>
<evidence type="ECO:0000313" key="5">
    <source>
        <dbReference type="EMBL" id="CAK7208350.1"/>
    </source>
</evidence>
<dbReference type="InterPro" id="IPR000717">
    <property type="entry name" value="PCI_dom"/>
</dbReference>
<dbReference type="InterPro" id="IPR045237">
    <property type="entry name" value="COPS7/eIF3m"/>
</dbReference>
<proteinExistence type="inferred from homology"/>
<feature type="region of interest" description="Disordered" evidence="3">
    <location>
        <begin position="250"/>
        <end position="269"/>
    </location>
</feature>
<evidence type="ECO:0000313" key="6">
    <source>
        <dbReference type="Proteomes" id="UP001642482"/>
    </source>
</evidence>
<evidence type="ECO:0000256" key="1">
    <source>
        <dbReference type="ARBA" id="ARBA00008482"/>
    </source>
</evidence>
<dbReference type="Pfam" id="PF01399">
    <property type="entry name" value="PCI"/>
    <property type="match status" value="1"/>
</dbReference>
<feature type="compositionally biased region" description="Acidic residues" evidence="3">
    <location>
        <begin position="317"/>
        <end position="329"/>
    </location>
</feature>
<evidence type="ECO:0000256" key="3">
    <source>
        <dbReference type="SAM" id="MobiDB-lite"/>
    </source>
</evidence>
<feature type="compositionally biased region" description="Low complexity" evidence="3">
    <location>
        <begin position="85"/>
        <end position="102"/>
    </location>
</feature>
<dbReference type="Proteomes" id="UP001642482">
    <property type="component" value="Unassembled WGS sequence"/>
</dbReference>
<dbReference type="SMART" id="SM00088">
    <property type="entry name" value="PINT"/>
    <property type="match status" value="1"/>
</dbReference>
<feature type="domain" description="PCI" evidence="4">
    <location>
        <begin position="1"/>
        <end position="189"/>
    </location>
</feature>
<comment type="caution">
    <text evidence="5">The sequence shown here is derived from an EMBL/GenBank/DDBJ whole genome shotgun (WGS) entry which is preliminary data.</text>
</comment>
<evidence type="ECO:0000259" key="4">
    <source>
        <dbReference type="PROSITE" id="PS50250"/>
    </source>
</evidence>
<feature type="region of interest" description="Disordered" evidence="3">
    <location>
        <begin position="84"/>
        <end position="114"/>
    </location>
</feature>
<dbReference type="EMBL" id="CAWUHD010000001">
    <property type="protein sequence ID" value="CAK7208350.1"/>
    <property type="molecule type" value="Genomic_DNA"/>
</dbReference>
<accession>A0ABP0AKK0</accession>
<name>A0ABP0AKK0_9PEZI</name>
<dbReference type="PROSITE" id="PS50250">
    <property type="entry name" value="PCI"/>
    <property type="match status" value="1"/>
</dbReference>